<dbReference type="InterPro" id="IPR003309">
    <property type="entry name" value="SCAN_dom"/>
</dbReference>
<evidence type="ECO:0000256" key="6">
    <source>
        <dbReference type="ARBA" id="ARBA00023015"/>
    </source>
</evidence>
<dbReference type="SMART" id="SM00431">
    <property type="entry name" value="SCAN"/>
    <property type="match status" value="1"/>
</dbReference>
<evidence type="ECO:0000313" key="16">
    <source>
        <dbReference type="Proteomes" id="UP000472241"/>
    </source>
</evidence>
<organism evidence="15 16">
    <name type="scientific">Lynx canadensis</name>
    <name type="common">Canada lynx</name>
    <name type="synonym">Felis canadensis</name>
    <dbReference type="NCBI Taxonomy" id="61383"/>
    <lineage>
        <taxon>Eukaryota</taxon>
        <taxon>Metazoa</taxon>
        <taxon>Chordata</taxon>
        <taxon>Craniata</taxon>
        <taxon>Vertebrata</taxon>
        <taxon>Euteleostomi</taxon>
        <taxon>Mammalia</taxon>
        <taxon>Eutheria</taxon>
        <taxon>Laurasiatheria</taxon>
        <taxon>Carnivora</taxon>
        <taxon>Feliformia</taxon>
        <taxon>Felidae</taxon>
        <taxon>Felinae</taxon>
        <taxon>Lynx</taxon>
    </lineage>
</organism>
<keyword evidence="3" id="KW-0677">Repeat</keyword>
<feature type="domain" description="C2H2-type" evidence="13">
    <location>
        <begin position="379"/>
        <end position="406"/>
    </location>
</feature>
<keyword evidence="16" id="KW-1185">Reference proteome</keyword>
<keyword evidence="7" id="KW-0238">DNA-binding</keyword>
<dbReference type="SUPFAM" id="SSF57667">
    <property type="entry name" value="beta-beta-alpha zinc fingers"/>
    <property type="match status" value="4"/>
</dbReference>
<dbReference type="GO" id="GO:0003677">
    <property type="term" value="F:DNA binding"/>
    <property type="evidence" value="ECO:0007669"/>
    <property type="project" value="UniProtKB-KW"/>
</dbReference>
<dbReference type="FunFam" id="3.30.160.60:FF:002343">
    <property type="entry name" value="Zinc finger protein 33A"/>
    <property type="match status" value="2"/>
</dbReference>
<keyword evidence="8" id="KW-0804">Transcription</keyword>
<dbReference type="Proteomes" id="UP000472241">
    <property type="component" value="Unplaced"/>
</dbReference>
<name>A0A667FNW0_LYNCA</name>
<dbReference type="CDD" id="cd07936">
    <property type="entry name" value="SCAN"/>
    <property type="match status" value="1"/>
</dbReference>
<dbReference type="PROSITE" id="PS50157">
    <property type="entry name" value="ZINC_FINGER_C2H2_2"/>
    <property type="match status" value="7"/>
</dbReference>
<dbReference type="GO" id="GO:0008270">
    <property type="term" value="F:zinc ion binding"/>
    <property type="evidence" value="ECO:0007669"/>
    <property type="project" value="UniProtKB-KW"/>
</dbReference>
<evidence type="ECO:0000256" key="3">
    <source>
        <dbReference type="ARBA" id="ARBA00022737"/>
    </source>
</evidence>
<dbReference type="PROSITE" id="PS50804">
    <property type="entry name" value="SCAN_BOX"/>
    <property type="match status" value="1"/>
</dbReference>
<feature type="region of interest" description="Disordered" evidence="12">
    <location>
        <begin position="117"/>
        <end position="151"/>
    </location>
</feature>
<evidence type="ECO:0000313" key="15">
    <source>
        <dbReference type="Ensembl" id="ENSLCNP00005003836.1"/>
    </source>
</evidence>
<feature type="domain" description="C2H2-type" evidence="13">
    <location>
        <begin position="407"/>
        <end position="434"/>
    </location>
</feature>
<dbReference type="FunFam" id="3.30.160.60:FF:001532">
    <property type="entry name" value="Zinc finger protein 483"/>
    <property type="match status" value="1"/>
</dbReference>
<protein>
    <submittedName>
        <fullName evidence="15">Zinc finger and SCAN domain containing 31</fullName>
    </submittedName>
</protein>
<dbReference type="GeneID" id="115514737"/>
<feature type="domain" description="C2H2-type" evidence="13">
    <location>
        <begin position="351"/>
        <end position="378"/>
    </location>
</feature>
<dbReference type="AlphaFoldDB" id="A0A667FNW0"/>
<reference evidence="15" key="1">
    <citation type="submission" date="2025-08" db="UniProtKB">
        <authorList>
            <consortium name="Ensembl"/>
        </authorList>
    </citation>
    <scope>IDENTIFICATION</scope>
</reference>
<dbReference type="InterPro" id="IPR038269">
    <property type="entry name" value="SCAN_sf"/>
</dbReference>
<keyword evidence="9 11" id="KW-0539">Nucleus</keyword>
<dbReference type="PANTHER" id="PTHR16515">
    <property type="entry name" value="PR DOMAIN ZINC FINGER PROTEIN"/>
    <property type="match status" value="1"/>
</dbReference>
<dbReference type="InterPro" id="IPR050331">
    <property type="entry name" value="Zinc_finger"/>
</dbReference>
<dbReference type="SMART" id="SM00355">
    <property type="entry name" value="ZnF_C2H2"/>
    <property type="match status" value="7"/>
</dbReference>
<dbReference type="Pfam" id="PF02023">
    <property type="entry name" value="SCAN"/>
    <property type="match status" value="1"/>
</dbReference>
<dbReference type="InterPro" id="IPR036236">
    <property type="entry name" value="Znf_C2H2_sf"/>
</dbReference>
<evidence type="ECO:0000256" key="11">
    <source>
        <dbReference type="PROSITE-ProRule" id="PRU00187"/>
    </source>
</evidence>
<evidence type="ECO:0000256" key="10">
    <source>
        <dbReference type="PROSITE-ProRule" id="PRU00042"/>
    </source>
</evidence>
<dbReference type="FunFam" id="3.30.160.60:FF:000229">
    <property type="entry name" value="Zinc finger protein 90 homolog"/>
    <property type="match status" value="1"/>
</dbReference>
<dbReference type="GO" id="GO:0006355">
    <property type="term" value="P:regulation of DNA-templated transcription"/>
    <property type="evidence" value="ECO:0007669"/>
    <property type="project" value="UniProtKB-ARBA"/>
</dbReference>
<gene>
    <name evidence="15" type="primary">ZSCAN31</name>
</gene>
<sequence>MASAEEQPGLRAVKVEEDRAWDQETFLRESGISTQEASRQLFRHFCYQESPGPREALRRLRELCRQWLRPETHSKEQILELLVLEQLLTVLPAELQAWVRGQHPESGDEVVTALEGLERESSEPENQAPDDAPGHSEVLSEDGVHVKAKQESRAIQLQATVTQLHCESLGPHKFGEQGADVVPESQESAVRQEVLKEMERFGNSRLQRDAPPDSQCREAWKRESRAGKPRGRAAGERPHRCSECGKGFAQSSVLTQHRRTHTGEKPYECQECGRAFSQRSGLVEHQRSHSGEKPYVCDECGRAFSASNGLIRHRRIHTGEKPYGCEECGRAFRLSSYLVQHQRIHTGEKRYRCGECGKAFSQNAGLFQHLRVHTGEKPFRCGQCGKRFSRRTLLGKHQRSHTGERPYTCDECGKAFGHHCNLIRHFRIHTTAQPD</sequence>
<evidence type="ECO:0000259" key="13">
    <source>
        <dbReference type="PROSITE" id="PS50157"/>
    </source>
</evidence>
<dbReference type="PROSITE" id="PS00028">
    <property type="entry name" value="ZINC_FINGER_C2H2_1"/>
    <property type="match status" value="7"/>
</dbReference>
<reference evidence="15" key="2">
    <citation type="submission" date="2025-09" db="UniProtKB">
        <authorList>
            <consortium name="Ensembl"/>
        </authorList>
    </citation>
    <scope>IDENTIFICATION</scope>
</reference>
<keyword evidence="2" id="KW-0479">Metal-binding</keyword>
<dbReference type="PANTHER" id="PTHR16515:SF66">
    <property type="entry name" value="C2H2-TYPE DOMAIN-CONTAINING PROTEIN"/>
    <property type="match status" value="1"/>
</dbReference>
<evidence type="ECO:0000256" key="12">
    <source>
        <dbReference type="SAM" id="MobiDB-lite"/>
    </source>
</evidence>
<accession>A0A667FNW0</accession>
<dbReference type="CTD" id="64288"/>
<keyword evidence="5" id="KW-0862">Zinc</keyword>
<keyword evidence="6" id="KW-0805">Transcription regulation</keyword>
<keyword evidence="4 10" id="KW-0863">Zinc-finger</keyword>
<feature type="domain" description="SCAN box" evidence="14">
    <location>
        <begin position="39"/>
        <end position="120"/>
    </location>
</feature>
<feature type="region of interest" description="Disordered" evidence="12">
    <location>
        <begin position="205"/>
        <end position="239"/>
    </location>
</feature>
<evidence type="ECO:0000256" key="4">
    <source>
        <dbReference type="ARBA" id="ARBA00022771"/>
    </source>
</evidence>
<dbReference type="FunFam" id="3.30.160.60:FF:001087">
    <property type="entry name" value="Zinc finger and SCAN domain-containing protein 26"/>
    <property type="match status" value="1"/>
</dbReference>
<evidence type="ECO:0000256" key="7">
    <source>
        <dbReference type="ARBA" id="ARBA00023125"/>
    </source>
</evidence>
<dbReference type="GO" id="GO:0005634">
    <property type="term" value="C:nucleus"/>
    <property type="evidence" value="ECO:0007669"/>
    <property type="project" value="UniProtKB-SubCell"/>
</dbReference>
<evidence type="ECO:0000256" key="5">
    <source>
        <dbReference type="ARBA" id="ARBA00022833"/>
    </source>
</evidence>
<evidence type="ECO:0000256" key="1">
    <source>
        <dbReference type="ARBA" id="ARBA00004123"/>
    </source>
</evidence>
<dbReference type="FunFam" id="1.10.4020.10:FF:000001">
    <property type="entry name" value="zinc finger protein 263 isoform X1"/>
    <property type="match status" value="1"/>
</dbReference>
<evidence type="ECO:0000256" key="8">
    <source>
        <dbReference type="ARBA" id="ARBA00023163"/>
    </source>
</evidence>
<feature type="domain" description="C2H2-type" evidence="13">
    <location>
        <begin position="239"/>
        <end position="266"/>
    </location>
</feature>
<dbReference type="Pfam" id="PF00096">
    <property type="entry name" value="zf-C2H2"/>
    <property type="match status" value="7"/>
</dbReference>
<evidence type="ECO:0000256" key="2">
    <source>
        <dbReference type="ARBA" id="ARBA00022723"/>
    </source>
</evidence>
<dbReference type="FunFam" id="3.30.160.60:FF:000352">
    <property type="entry name" value="zinc finger protein 3 homolog"/>
    <property type="match status" value="1"/>
</dbReference>
<feature type="compositionally biased region" description="Basic and acidic residues" evidence="12">
    <location>
        <begin position="205"/>
        <end position="226"/>
    </location>
</feature>
<dbReference type="SUPFAM" id="SSF47353">
    <property type="entry name" value="Retrovirus capsid dimerization domain-like"/>
    <property type="match status" value="1"/>
</dbReference>
<dbReference type="FunFam" id="3.30.160.60:FF:000016">
    <property type="entry name" value="zinc finger protein 37 homolog"/>
    <property type="match status" value="1"/>
</dbReference>
<dbReference type="RefSeq" id="XP_030172742.1">
    <property type="nucleotide sequence ID" value="XM_030316882.1"/>
</dbReference>
<evidence type="ECO:0000259" key="14">
    <source>
        <dbReference type="PROSITE" id="PS50804"/>
    </source>
</evidence>
<feature type="domain" description="C2H2-type" evidence="13">
    <location>
        <begin position="267"/>
        <end position="294"/>
    </location>
</feature>
<dbReference type="Ensembl" id="ENSLCNT00005004325.1">
    <property type="protein sequence ID" value="ENSLCNP00005003836.1"/>
    <property type="gene ID" value="ENSLCNG00005002638.1"/>
</dbReference>
<feature type="compositionally biased region" description="Basic and acidic residues" evidence="12">
    <location>
        <begin position="142"/>
        <end position="151"/>
    </location>
</feature>
<feature type="domain" description="C2H2-type" evidence="13">
    <location>
        <begin position="295"/>
        <end position="322"/>
    </location>
</feature>
<dbReference type="InterPro" id="IPR013087">
    <property type="entry name" value="Znf_C2H2_type"/>
</dbReference>
<comment type="subcellular location">
    <subcellularLocation>
        <location evidence="1 11">Nucleus</location>
    </subcellularLocation>
</comment>
<dbReference type="Gene3D" id="1.10.4020.10">
    <property type="entry name" value="DNA breaking-rejoining enzymes"/>
    <property type="match status" value="1"/>
</dbReference>
<proteinExistence type="predicted"/>
<feature type="domain" description="C2H2-type" evidence="13">
    <location>
        <begin position="323"/>
        <end position="350"/>
    </location>
</feature>
<evidence type="ECO:0000256" key="9">
    <source>
        <dbReference type="ARBA" id="ARBA00023242"/>
    </source>
</evidence>
<dbReference type="Gene3D" id="3.30.160.60">
    <property type="entry name" value="Classic Zinc Finger"/>
    <property type="match status" value="7"/>
</dbReference>